<dbReference type="Gene3D" id="2.70.98.10">
    <property type="match status" value="1"/>
</dbReference>
<accession>A0A840YRC4</accession>
<dbReference type="RefSeq" id="WP_184089805.1">
    <property type="nucleotide sequence ID" value="NZ_JACIJF010000011.1"/>
</dbReference>
<dbReference type="Proteomes" id="UP000527143">
    <property type="component" value="Unassembled WGS sequence"/>
</dbReference>
<gene>
    <name evidence="1" type="ORF">FHT02_003255</name>
</gene>
<dbReference type="GO" id="GO:0005975">
    <property type="term" value="P:carbohydrate metabolic process"/>
    <property type="evidence" value="ECO:0007669"/>
    <property type="project" value="InterPro"/>
</dbReference>
<dbReference type="InterPro" id="IPR008183">
    <property type="entry name" value="Aldose_1/G6P_1-epimerase"/>
</dbReference>
<dbReference type="GO" id="GO:0016853">
    <property type="term" value="F:isomerase activity"/>
    <property type="evidence" value="ECO:0007669"/>
    <property type="project" value="InterPro"/>
</dbReference>
<dbReference type="PANTHER" id="PTHR11122:SF13">
    <property type="entry name" value="GLUCOSE-6-PHOSPHATE 1-EPIMERASE"/>
    <property type="match status" value="1"/>
</dbReference>
<dbReference type="SUPFAM" id="SSF74650">
    <property type="entry name" value="Galactose mutarotase-like"/>
    <property type="match status" value="1"/>
</dbReference>
<dbReference type="EMBL" id="JACIJF010000011">
    <property type="protein sequence ID" value="MBB5712002.1"/>
    <property type="molecule type" value="Genomic_DNA"/>
</dbReference>
<reference evidence="1 2" key="1">
    <citation type="submission" date="2020-08" db="EMBL/GenBank/DDBJ databases">
        <title>Genomic Encyclopedia of Type Strains, Phase IV (KMG-IV): sequencing the most valuable type-strain genomes for metagenomic binning, comparative biology and taxonomic classification.</title>
        <authorList>
            <person name="Goeker M."/>
        </authorList>
    </citation>
    <scope>NUCLEOTIDE SEQUENCE [LARGE SCALE GENOMIC DNA]</scope>
    <source>
        <strain evidence="1 2">DSM 26736</strain>
    </source>
</reference>
<dbReference type="PANTHER" id="PTHR11122">
    <property type="entry name" value="APOSPORY-ASSOCIATED PROTEIN C-RELATED"/>
    <property type="match status" value="1"/>
</dbReference>
<keyword evidence="2" id="KW-1185">Reference proteome</keyword>
<evidence type="ECO:0000313" key="2">
    <source>
        <dbReference type="Proteomes" id="UP000527143"/>
    </source>
</evidence>
<dbReference type="InterPro" id="IPR011013">
    <property type="entry name" value="Gal_mutarotase_sf_dom"/>
</dbReference>
<dbReference type="AlphaFoldDB" id="A0A840YRC4"/>
<dbReference type="InterPro" id="IPR014718">
    <property type="entry name" value="GH-type_carb-bd"/>
</dbReference>
<protein>
    <submittedName>
        <fullName evidence="1">Galactose mutarotase-like enzyme</fullName>
    </submittedName>
</protein>
<dbReference type="InterPro" id="IPR037481">
    <property type="entry name" value="LacX"/>
</dbReference>
<organism evidence="1 2">
    <name type="scientific">Sphingomonas xinjiangensis</name>
    <dbReference type="NCBI Taxonomy" id="643568"/>
    <lineage>
        <taxon>Bacteria</taxon>
        <taxon>Pseudomonadati</taxon>
        <taxon>Pseudomonadota</taxon>
        <taxon>Alphaproteobacteria</taxon>
        <taxon>Sphingomonadales</taxon>
        <taxon>Sphingomonadaceae</taxon>
        <taxon>Sphingomonas</taxon>
    </lineage>
</organism>
<sequence>MAGPAMIEIASDRLRATLNPFGAELTHLQDAQGRELMTDADPAFWTGHAPLLFPIVGRLAGDRYRLDGRDYALPQHGFARRQPFALLEQEPHRVVFRLTDNDATRGVYPFRFALDAAYTLSDATLAIDVTVTNRGERPMPASFGFHPAFAWPLPFGRPRESHRILFDRPEPAGLVAIMSGGLTGPEPLPSPLEGRALPLSDDRFTHDALVWDTLASNRLRYDGGSGPGLEIGFAGMPRLGIWTKPGARFVCVEPWHGIADPQGFAGEIWDKPGMLRFEPGDARTFSMQVTLAD</sequence>
<proteinExistence type="predicted"/>
<name>A0A840YRC4_9SPHN</name>
<dbReference type="CDD" id="cd09024">
    <property type="entry name" value="Aldose_epim_lacX"/>
    <property type="match status" value="1"/>
</dbReference>
<dbReference type="GO" id="GO:0030246">
    <property type="term" value="F:carbohydrate binding"/>
    <property type="evidence" value="ECO:0007669"/>
    <property type="project" value="InterPro"/>
</dbReference>
<dbReference type="Pfam" id="PF01263">
    <property type="entry name" value="Aldose_epim"/>
    <property type="match status" value="1"/>
</dbReference>
<evidence type="ECO:0000313" key="1">
    <source>
        <dbReference type="EMBL" id="MBB5712002.1"/>
    </source>
</evidence>
<comment type="caution">
    <text evidence="1">The sequence shown here is derived from an EMBL/GenBank/DDBJ whole genome shotgun (WGS) entry which is preliminary data.</text>
</comment>